<dbReference type="InterPro" id="IPR057941">
    <property type="entry name" value="TPR_TNPO3_IPO13_2nd"/>
</dbReference>
<dbReference type="PANTHER" id="PTHR12363">
    <property type="entry name" value="TRANSPORTIN 3 AND IMPORTIN 13"/>
    <property type="match status" value="1"/>
</dbReference>
<dbReference type="InterPro" id="IPR057942">
    <property type="entry name" value="TPR_TNPO3_IPO13_3rd"/>
</dbReference>
<name>A0A9P6VKD4_9HELO</name>
<proteinExistence type="predicted"/>
<feature type="domain" description="Importin N-terminal" evidence="3">
    <location>
        <begin position="36"/>
        <end position="77"/>
    </location>
</feature>
<dbReference type="Proteomes" id="UP000785200">
    <property type="component" value="Unassembled WGS sequence"/>
</dbReference>
<evidence type="ECO:0000259" key="4">
    <source>
        <dbReference type="Pfam" id="PF08389"/>
    </source>
</evidence>
<dbReference type="OrthoDB" id="435593at2759"/>
<dbReference type="Pfam" id="PF24140">
    <property type="entry name" value="TPR_TNPO3_IPO13_3rd"/>
    <property type="match status" value="1"/>
</dbReference>
<gene>
    <name evidence="5" type="ORF">D0Z07_4144</name>
</gene>
<evidence type="ECO:0000259" key="3">
    <source>
        <dbReference type="Pfam" id="PF03810"/>
    </source>
</evidence>
<sequence>MVVMATNGSGAEQAYAPVLTAMATMRSGVREQKEAAHAYLERFQKSTEAWQVTIGILQSGADAEAKLFAATTLKGKIPTDALPALRNQILELLKSFATGPRPIRIQLCVCLAHLAIQMTQWNDVMPVVISALGNDSESHACILDFLKVLPEEVTQGRKINLTEEELSQRTQELLGDNGAQVLQLLISYAQSSNSAATNPQLLEVITSWLPEVSVSPVVNSPLLDVLFSALNNDRSFEAATDCLCAIFKETREVDEYLPVIQVLLPRVIALRPRILQAAQQEDAELFKGITRIFAESGEAWVVLIAREPAVFRPLVEAVLECCARDLDREAIALTFIFWYELKLYLVLERYIEARMQYVDVFSKLVDIMMDHLQYPSPEGHTDGEGDLFDGDREAEEKFRGFRHDMGDVLKDCCEMMGVTDCLTKVLDRIKTWMGSYASQARPGAVPHWQELEAPIFSMRAMGRMVDKDEDIVLPQIIPLIVQIPPHEKLRFAVIMAIGRYTEWTSNHPELLEMQFTYIVSSFSTDDKEIVRGAAMAMKFFCTDCKHLLTEQVTQLQTFYDQTLDKLPGLSQEELTEGVASVVAVQPVIRIYTLMKMYCDPLMARLMTKANQATDDDGKCAVADFLHLITIFVQIVTPYVEPGQENPAVTYCLEIFPVLSKILDTFIDFTPICERVCRTWRNMVISYRTATAPMLPVMANKLASGFETSRQGCFLWVTSAILREFSEDREHVDEQTTEAIYSFFEAQSTNMMRMMNDLPPRDLPDVIEDFYRLLTDALLYYPHKLIRSDLFSPIFQAAIAALALEQRDPLTASLHYIRDVISYGGDHPLRSSDSPNPPESQHLIQQLIMSNGEHLVKSIMAGMMITFPDDCFSDGSAALLGLFEIMPQQTTSWVDKTVRMLPPGTVREAEIDRLMNGIRERLALGHDGLRKVRSLLQDFTNTYRRRYIAPREGLGGLAATRFRFSG</sequence>
<dbReference type="Pfam" id="PF24139">
    <property type="entry name" value="TPR_TNPO3_IPO13_4th"/>
    <property type="match status" value="1"/>
</dbReference>
<dbReference type="Gene3D" id="1.25.10.10">
    <property type="entry name" value="Leucine-rich Repeat Variant"/>
    <property type="match status" value="1"/>
</dbReference>
<dbReference type="GO" id="GO:0008033">
    <property type="term" value="P:tRNA processing"/>
    <property type="evidence" value="ECO:0007669"/>
    <property type="project" value="UniProtKB-KW"/>
</dbReference>
<dbReference type="GO" id="GO:0006606">
    <property type="term" value="P:protein import into nucleus"/>
    <property type="evidence" value="ECO:0007669"/>
    <property type="project" value="TreeGrafter"/>
</dbReference>
<dbReference type="InterPro" id="IPR001494">
    <property type="entry name" value="Importin-beta_N"/>
</dbReference>
<dbReference type="InterPro" id="IPR016024">
    <property type="entry name" value="ARM-type_fold"/>
</dbReference>
<accession>A0A9P6VKD4</accession>
<dbReference type="Pfam" id="PF03810">
    <property type="entry name" value="IBN_N"/>
    <property type="match status" value="1"/>
</dbReference>
<evidence type="ECO:0000256" key="1">
    <source>
        <dbReference type="ARBA" id="ARBA00022694"/>
    </source>
</evidence>
<dbReference type="FunFam" id="1.25.10.10:FF:000266">
    <property type="entry name" value="mRNA transport regulator MTR10"/>
    <property type="match status" value="1"/>
</dbReference>
<dbReference type="InterPro" id="IPR051345">
    <property type="entry name" value="Importin_beta-like_NTR"/>
</dbReference>
<comment type="caution">
    <text evidence="5">The sequence shown here is derived from an EMBL/GenBank/DDBJ whole genome shotgun (WGS) entry which is preliminary data.</text>
</comment>
<dbReference type="PANTHER" id="PTHR12363:SF53">
    <property type="entry name" value="MRNA TRANSPORT REGULATOR MTR10"/>
    <property type="match status" value="1"/>
</dbReference>
<evidence type="ECO:0000256" key="2">
    <source>
        <dbReference type="ARBA" id="ARBA00025147"/>
    </source>
</evidence>
<comment type="function">
    <text evidence="2">tRNA nucleus export receptor which facilitates tRNA translocation across the nuclear pore complex. Involved in pre-tRNA splicing, probably by affecting the interaction of pre-tRNA with splicing endonuclease.</text>
</comment>
<organism evidence="5 6">
    <name type="scientific">Hyphodiscus hymeniophilus</name>
    <dbReference type="NCBI Taxonomy" id="353542"/>
    <lineage>
        <taxon>Eukaryota</taxon>
        <taxon>Fungi</taxon>
        <taxon>Dikarya</taxon>
        <taxon>Ascomycota</taxon>
        <taxon>Pezizomycotina</taxon>
        <taxon>Leotiomycetes</taxon>
        <taxon>Helotiales</taxon>
        <taxon>Hyphodiscaceae</taxon>
        <taxon>Hyphodiscus</taxon>
    </lineage>
</organism>
<evidence type="ECO:0000313" key="5">
    <source>
        <dbReference type="EMBL" id="KAG0649219.1"/>
    </source>
</evidence>
<dbReference type="InterPro" id="IPR011989">
    <property type="entry name" value="ARM-like"/>
</dbReference>
<dbReference type="EMBL" id="VNKQ01000008">
    <property type="protein sequence ID" value="KAG0649219.1"/>
    <property type="molecule type" value="Genomic_DNA"/>
</dbReference>
<keyword evidence="6" id="KW-1185">Reference proteome</keyword>
<dbReference type="GO" id="GO:0005737">
    <property type="term" value="C:cytoplasm"/>
    <property type="evidence" value="ECO:0007669"/>
    <property type="project" value="TreeGrafter"/>
</dbReference>
<dbReference type="InterPro" id="IPR013598">
    <property type="entry name" value="Exportin-1/Importin-b-like"/>
</dbReference>
<dbReference type="Pfam" id="PF08389">
    <property type="entry name" value="Xpo1"/>
    <property type="match status" value="1"/>
</dbReference>
<keyword evidence="1" id="KW-0819">tRNA processing</keyword>
<dbReference type="GO" id="GO:0005634">
    <property type="term" value="C:nucleus"/>
    <property type="evidence" value="ECO:0007669"/>
    <property type="project" value="UniProtKB-ARBA"/>
</dbReference>
<dbReference type="SUPFAM" id="SSF48371">
    <property type="entry name" value="ARM repeat"/>
    <property type="match status" value="1"/>
</dbReference>
<dbReference type="GO" id="GO:0031267">
    <property type="term" value="F:small GTPase binding"/>
    <property type="evidence" value="ECO:0007669"/>
    <property type="project" value="InterPro"/>
</dbReference>
<dbReference type="AlphaFoldDB" id="A0A9P6VKD4"/>
<evidence type="ECO:0000313" key="6">
    <source>
        <dbReference type="Proteomes" id="UP000785200"/>
    </source>
</evidence>
<dbReference type="InterPro" id="IPR058537">
    <property type="entry name" value="TPR_TNPO3_IPO13_4th"/>
</dbReference>
<dbReference type="Pfam" id="PF24138">
    <property type="entry name" value="TPR_TNPO3_IPO13_2nd"/>
    <property type="match status" value="1"/>
</dbReference>
<protein>
    <submittedName>
        <fullName evidence="5">mRNA transport regulator MTR10</fullName>
    </submittedName>
</protein>
<feature type="domain" description="Exportin-1/Importin-beta-like" evidence="4">
    <location>
        <begin position="100"/>
        <end position="243"/>
    </location>
</feature>
<reference evidence="5" key="1">
    <citation type="submission" date="2019-07" db="EMBL/GenBank/DDBJ databases">
        <title>Hyphodiscus hymeniophilus genome sequencing and assembly.</title>
        <authorList>
            <person name="Kramer G."/>
            <person name="Nodwell J."/>
        </authorList>
    </citation>
    <scope>NUCLEOTIDE SEQUENCE</scope>
    <source>
        <strain evidence="5">ATCC 34498</strain>
    </source>
</reference>